<feature type="signal peptide" evidence="1">
    <location>
        <begin position="1"/>
        <end position="20"/>
    </location>
</feature>
<dbReference type="Proteomes" id="UP001589733">
    <property type="component" value="Unassembled WGS sequence"/>
</dbReference>
<sequence>MKATQTVLAALALGSVGAHTTIKVTSPAPLFGNQNATGMQARNGTQLALPAAPSRCLPQRPG</sequence>
<reference evidence="2 3" key="1">
    <citation type="submission" date="2024-09" db="EMBL/GenBank/DDBJ databases">
        <authorList>
            <person name="Sun Q."/>
            <person name="Mori K."/>
        </authorList>
    </citation>
    <scope>NUCLEOTIDE SEQUENCE [LARGE SCALE GENOMIC DNA]</scope>
    <source>
        <strain evidence="2 3">JCM 13503</strain>
    </source>
</reference>
<keyword evidence="1" id="KW-0732">Signal</keyword>
<evidence type="ECO:0000256" key="1">
    <source>
        <dbReference type="SAM" id="SignalP"/>
    </source>
</evidence>
<evidence type="ECO:0000313" key="2">
    <source>
        <dbReference type="EMBL" id="MFB9994980.1"/>
    </source>
</evidence>
<dbReference type="EMBL" id="JBHLYR010000073">
    <property type="protein sequence ID" value="MFB9994980.1"/>
    <property type="molecule type" value="Genomic_DNA"/>
</dbReference>
<proteinExistence type="predicted"/>
<keyword evidence="3" id="KW-1185">Reference proteome</keyword>
<dbReference type="RefSeq" id="WP_380016464.1">
    <property type="nucleotide sequence ID" value="NZ_JBHLYR010000073.1"/>
</dbReference>
<evidence type="ECO:0000313" key="3">
    <source>
        <dbReference type="Proteomes" id="UP001589733"/>
    </source>
</evidence>
<name>A0ABV6B5D7_9DEIO</name>
<organism evidence="2 3">
    <name type="scientific">Deinococcus oregonensis</name>
    <dbReference type="NCBI Taxonomy" id="1805970"/>
    <lineage>
        <taxon>Bacteria</taxon>
        <taxon>Thermotogati</taxon>
        <taxon>Deinococcota</taxon>
        <taxon>Deinococci</taxon>
        <taxon>Deinococcales</taxon>
        <taxon>Deinococcaceae</taxon>
        <taxon>Deinococcus</taxon>
    </lineage>
</organism>
<gene>
    <name evidence="2" type="ORF">ACFFLM_23815</name>
</gene>
<accession>A0ABV6B5D7</accession>
<protein>
    <submittedName>
        <fullName evidence="2">Uncharacterized protein</fullName>
    </submittedName>
</protein>
<feature type="chain" id="PRO_5047419927" evidence="1">
    <location>
        <begin position="21"/>
        <end position="62"/>
    </location>
</feature>
<comment type="caution">
    <text evidence="2">The sequence shown here is derived from an EMBL/GenBank/DDBJ whole genome shotgun (WGS) entry which is preliminary data.</text>
</comment>